<dbReference type="SUPFAM" id="SSF51182">
    <property type="entry name" value="RmlC-like cupins"/>
    <property type="match status" value="1"/>
</dbReference>
<keyword evidence="4" id="KW-1185">Reference proteome</keyword>
<dbReference type="GO" id="GO:0000271">
    <property type="term" value="P:polysaccharide biosynthetic process"/>
    <property type="evidence" value="ECO:0007669"/>
    <property type="project" value="TreeGrafter"/>
</dbReference>
<name>A0A8J3GQK2_9MICO</name>
<dbReference type="Pfam" id="PF00908">
    <property type="entry name" value="dTDP_sugar_isom"/>
    <property type="match status" value="1"/>
</dbReference>
<protein>
    <submittedName>
        <fullName evidence="3">Spore coat protein</fullName>
    </submittedName>
</protein>
<keyword evidence="3" id="KW-0167">Capsid protein</keyword>
<dbReference type="AlphaFoldDB" id="A0A8J3GQK2"/>
<dbReference type="RefSeq" id="WP_191282901.1">
    <property type="nucleotide sequence ID" value="NZ_BNAI01000002.1"/>
</dbReference>
<accession>A0A8J3GQK2</accession>
<dbReference type="InterPro" id="IPR000888">
    <property type="entry name" value="RmlC-like"/>
</dbReference>
<evidence type="ECO:0000256" key="2">
    <source>
        <dbReference type="PIRSR" id="PIRSR600888-3"/>
    </source>
</evidence>
<evidence type="ECO:0000313" key="3">
    <source>
        <dbReference type="EMBL" id="GHF15552.1"/>
    </source>
</evidence>
<evidence type="ECO:0000256" key="1">
    <source>
        <dbReference type="ARBA" id="ARBA00010154"/>
    </source>
</evidence>
<dbReference type="GO" id="GO:0008830">
    <property type="term" value="F:dTDP-4-dehydrorhamnose 3,5-epimerase activity"/>
    <property type="evidence" value="ECO:0007669"/>
    <property type="project" value="InterPro"/>
</dbReference>
<reference evidence="3" key="1">
    <citation type="journal article" date="2014" name="Int. J. Syst. Evol. Microbiol.">
        <title>Complete genome sequence of Corynebacterium casei LMG S-19264T (=DSM 44701T), isolated from a smear-ripened cheese.</title>
        <authorList>
            <consortium name="US DOE Joint Genome Institute (JGI-PGF)"/>
            <person name="Walter F."/>
            <person name="Albersmeier A."/>
            <person name="Kalinowski J."/>
            <person name="Ruckert C."/>
        </authorList>
    </citation>
    <scope>NUCLEOTIDE SEQUENCE</scope>
    <source>
        <strain evidence="3">CGMCC 1.16548</strain>
    </source>
</reference>
<sequence length="174" mass="19747">MTLGQRDQATVTSAGVALAKAIVGVKTRSTPNHVDHRGTVFEIYEGLNDYWDEPVVYAYQFSVHPHQMKGWGLHERKLDRYTIIAGEILLFLWDDRPDSPTRGVVQKVVMSDRGTRQVTIPVGVWHLSVNLGDTEARLINFPTEVYHHDSPDRLLLGWDDPAVPVDIRAHLPRF</sequence>
<evidence type="ECO:0000313" key="4">
    <source>
        <dbReference type="Proteomes" id="UP000617531"/>
    </source>
</evidence>
<dbReference type="GO" id="GO:0005829">
    <property type="term" value="C:cytosol"/>
    <property type="evidence" value="ECO:0007669"/>
    <property type="project" value="TreeGrafter"/>
</dbReference>
<dbReference type="InterPro" id="IPR011051">
    <property type="entry name" value="RmlC_Cupin_sf"/>
</dbReference>
<feature type="site" description="Participates in a stacking interaction with the thymidine ring of dTDP-4-oxo-6-deoxyglucose" evidence="2">
    <location>
        <position position="146"/>
    </location>
</feature>
<dbReference type="EMBL" id="BNAI01000002">
    <property type="protein sequence ID" value="GHF15552.1"/>
    <property type="molecule type" value="Genomic_DNA"/>
</dbReference>
<keyword evidence="3" id="KW-0946">Virion</keyword>
<proteinExistence type="inferred from homology"/>
<comment type="caution">
    <text evidence="3">The sequence shown here is derived from an EMBL/GenBank/DDBJ whole genome shotgun (WGS) entry which is preliminary data.</text>
</comment>
<dbReference type="Proteomes" id="UP000617531">
    <property type="component" value="Unassembled WGS sequence"/>
</dbReference>
<organism evidence="3 4">
    <name type="scientific">Pseudolysinimonas yzui</name>
    <dbReference type="NCBI Taxonomy" id="2708254"/>
    <lineage>
        <taxon>Bacteria</taxon>
        <taxon>Bacillati</taxon>
        <taxon>Actinomycetota</taxon>
        <taxon>Actinomycetes</taxon>
        <taxon>Micrococcales</taxon>
        <taxon>Microbacteriaceae</taxon>
        <taxon>Pseudolysinimonas</taxon>
    </lineage>
</organism>
<comment type="similarity">
    <text evidence="1">Belongs to the dTDP-4-dehydrorhamnose 3,5-epimerase family.</text>
</comment>
<dbReference type="PANTHER" id="PTHR21047">
    <property type="entry name" value="DTDP-6-DEOXY-D-GLUCOSE-3,5 EPIMERASE"/>
    <property type="match status" value="1"/>
</dbReference>
<dbReference type="InterPro" id="IPR014710">
    <property type="entry name" value="RmlC-like_jellyroll"/>
</dbReference>
<dbReference type="PANTHER" id="PTHR21047:SF2">
    <property type="entry name" value="THYMIDINE DIPHOSPHO-4-KETO-RHAMNOSE 3,5-EPIMERASE"/>
    <property type="match status" value="1"/>
</dbReference>
<gene>
    <name evidence="3" type="ORF">GCM10011600_15710</name>
</gene>
<dbReference type="Gene3D" id="2.60.120.10">
    <property type="entry name" value="Jelly Rolls"/>
    <property type="match status" value="1"/>
</dbReference>
<reference evidence="3" key="2">
    <citation type="submission" date="2020-09" db="EMBL/GenBank/DDBJ databases">
        <authorList>
            <person name="Sun Q."/>
            <person name="Zhou Y."/>
        </authorList>
    </citation>
    <scope>NUCLEOTIDE SEQUENCE</scope>
    <source>
        <strain evidence="3">CGMCC 1.16548</strain>
    </source>
</reference>